<keyword evidence="2" id="KW-1185">Reference proteome</keyword>
<gene>
    <name evidence="1" type="ORF">DCAF_LOCUS25096</name>
</gene>
<name>A0AAV1SQA1_9ROSI</name>
<dbReference type="AlphaFoldDB" id="A0AAV1SQA1"/>
<sequence length="180" mass="20723">MINCNSTGRDYAYVMGSPFRKKNRKFSGYPCASGFAFYPETKDYKLFMVFGRSFLKAEVFPLRTGAWKQFNLVNPFGECFLSPDSSVVAKGIWYHVAFTKAIKDETMSKNQIKSAFDIVSEAFSKIEVGRPYDDIRKKKTSLMVYKEGLTMSVYNGTKHQPESLIYMENEERVLDKDIDQ</sequence>
<evidence type="ECO:0000313" key="2">
    <source>
        <dbReference type="Proteomes" id="UP001314170"/>
    </source>
</evidence>
<accession>A0AAV1SQA1</accession>
<reference evidence="1 2" key="1">
    <citation type="submission" date="2024-01" db="EMBL/GenBank/DDBJ databases">
        <authorList>
            <person name="Waweru B."/>
        </authorList>
    </citation>
    <scope>NUCLEOTIDE SEQUENCE [LARGE SCALE GENOMIC DNA]</scope>
</reference>
<dbReference type="EMBL" id="CAWUPB010001194">
    <property type="protein sequence ID" value="CAK7354160.1"/>
    <property type="molecule type" value="Genomic_DNA"/>
</dbReference>
<evidence type="ECO:0000313" key="1">
    <source>
        <dbReference type="EMBL" id="CAK7354160.1"/>
    </source>
</evidence>
<comment type="caution">
    <text evidence="1">The sequence shown here is derived from an EMBL/GenBank/DDBJ whole genome shotgun (WGS) entry which is preliminary data.</text>
</comment>
<dbReference type="Proteomes" id="UP001314170">
    <property type="component" value="Unassembled WGS sequence"/>
</dbReference>
<organism evidence="1 2">
    <name type="scientific">Dovyalis caffra</name>
    <dbReference type="NCBI Taxonomy" id="77055"/>
    <lineage>
        <taxon>Eukaryota</taxon>
        <taxon>Viridiplantae</taxon>
        <taxon>Streptophyta</taxon>
        <taxon>Embryophyta</taxon>
        <taxon>Tracheophyta</taxon>
        <taxon>Spermatophyta</taxon>
        <taxon>Magnoliopsida</taxon>
        <taxon>eudicotyledons</taxon>
        <taxon>Gunneridae</taxon>
        <taxon>Pentapetalae</taxon>
        <taxon>rosids</taxon>
        <taxon>fabids</taxon>
        <taxon>Malpighiales</taxon>
        <taxon>Salicaceae</taxon>
        <taxon>Flacourtieae</taxon>
        <taxon>Dovyalis</taxon>
    </lineage>
</organism>
<proteinExistence type="predicted"/>
<protein>
    <submittedName>
        <fullName evidence="1">Uncharacterized protein</fullName>
    </submittedName>
</protein>